<dbReference type="InterPro" id="IPR011051">
    <property type="entry name" value="RmlC_Cupin_sf"/>
</dbReference>
<sequence>MIAALPGFRAAARLSTAAPLMACAACALAQEPKVAEAPPMVVVDEADVTVREAPPHGAIGMSTAYRISDAAPQPRTMEFRRRVLDVGSAIGEHVIAHDEVYYVTAGTGIVISDGVEAALSPGKAAYLYDGAVVGIRQTGSEPLSIIIAYPVAR</sequence>
<keyword evidence="1" id="KW-0732">Signal</keyword>
<evidence type="ECO:0000313" key="3">
    <source>
        <dbReference type="Proteomes" id="UP000612349"/>
    </source>
</evidence>
<keyword evidence="3" id="KW-1185">Reference proteome</keyword>
<dbReference type="Gene3D" id="2.60.120.10">
    <property type="entry name" value="Jelly Rolls"/>
    <property type="match status" value="1"/>
</dbReference>
<evidence type="ECO:0008006" key="4">
    <source>
        <dbReference type="Google" id="ProtNLM"/>
    </source>
</evidence>
<evidence type="ECO:0000256" key="1">
    <source>
        <dbReference type="SAM" id="SignalP"/>
    </source>
</evidence>
<dbReference type="SUPFAM" id="SSF51182">
    <property type="entry name" value="RmlC-like cupins"/>
    <property type="match status" value="1"/>
</dbReference>
<evidence type="ECO:0000313" key="2">
    <source>
        <dbReference type="EMBL" id="GGD70297.1"/>
    </source>
</evidence>
<comment type="caution">
    <text evidence="2">The sequence shown here is derived from an EMBL/GenBank/DDBJ whole genome shotgun (WGS) entry which is preliminary data.</text>
</comment>
<feature type="chain" id="PRO_5037035577" description="Cupin" evidence="1">
    <location>
        <begin position="30"/>
        <end position="153"/>
    </location>
</feature>
<accession>A0A917DTT0</accession>
<gene>
    <name evidence="2" type="ORF">GCM10010990_19760</name>
</gene>
<dbReference type="InterPro" id="IPR014710">
    <property type="entry name" value="RmlC-like_jellyroll"/>
</dbReference>
<protein>
    <recommendedName>
        <fullName evidence="4">Cupin</fullName>
    </recommendedName>
</protein>
<dbReference type="Proteomes" id="UP000612349">
    <property type="component" value="Unassembled WGS sequence"/>
</dbReference>
<dbReference type="EMBL" id="BMIP01000004">
    <property type="protein sequence ID" value="GGD70297.1"/>
    <property type="molecule type" value="Genomic_DNA"/>
</dbReference>
<feature type="signal peptide" evidence="1">
    <location>
        <begin position="1"/>
        <end position="29"/>
    </location>
</feature>
<proteinExistence type="predicted"/>
<name>A0A917DTT0_9SPHN</name>
<organism evidence="2 3">
    <name type="scientific">Croceicoccus mobilis</name>
    <dbReference type="NCBI Taxonomy" id="1703339"/>
    <lineage>
        <taxon>Bacteria</taxon>
        <taxon>Pseudomonadati</taxon>
        <taxon>Pseudomonadota</taxon>
        <taxon>Alphaproteobacteria</taxon>
        <taxon>Sphingomonadales</taxon>
        <taxon>Erythrobacteraceae</taxon>
        <taxon>Croceicoccus</taxon>
    </lineage>
</organism>
<dbReference type="AlphaFoldDB" id="A0A917DTT0"/>
<reference evidence="2" key="2">
    <citation type="submission" date="2020-09" db="EMBL/GenBank/DDBJ databases">
        <authorList>
            <person name="Sun Q."/>
            <person name="Zhou Y."/>
        </authorList>
    </citation>
    <scope>NUCLEOTIDE SEQUENCE</scope>
    <source>
        <strain evidence="2">CGMCC 1.15360</strain>
    </source>
</reference>
<reference evidence="2" key="1">
    <citation type="journal article" date="2014" name="Int. J. Syst. Evol. Microbiol.">
        <title>Complete genome sequence of Corynebacterium casei LMG S-19264T (=DSM 44701T), isolated from a smear-ripened cheese.</title>
        <authorList>
            <consortium name="US DOE Joint Genome Institute (JGI-PGF)"/>
            <person name="Walter F."/>
            <person name="Albersmeier A."/>
            <person name="Kalinowski J."/>
            <person name="Ruckert C."/>
        </authorList>
    </citation>
    <scope>NUCLEOTIDE SEQUENCE</scope>
    <source>
        <strain evidence="2">CGMCC 1.15360</strain>
    </source>
</reference>